<feature type="compositionally biased region" description="Polar residues" evidence="1">
    <location>
        <begin position="214"/>
        <end position="225"/>
    </location>
</feature>
<feature type="compositionally biased region" description="Basic and acidic residues" evidence="1">
    <location>
        <begin position="455"/>
        <end position="466"/>
    </location>
</feature>
<feature type="region of interest" description="Disordered" evidence="1">
    <location>
        <begin position="210"/>
        <end position="320"/>
    </location>
</feature>
<feature type="compositionally biased region" description="Pro residues" evidence="1">
    <location>
        <begin position="235"/>
        <end position="245"/>
    </location>
</feature>
<dbReference type="EMBL" id="CDMZ01000549">
    <property type="protein sequence ID" value="CEM16607.1"/>
    <property type="molecule type" value="Genomic_DNA"/>
</dbReference>
<proteinExistence type="predicted"/>
<accession>A0A0G4FRC7</accession>
<name>A0A0G4FRC7_9ALVE</name>
<dbReference type="VEuPathDB" id="CryptoDB:Cvel_18236"/>
<evidence type="ECO:0000256" key="1">
    <source>
        <dbReference type="SAM" id="MobiDB-lite"/>
    </source>
</evidence>
<feature type="compositionally biased region" description="Low complexity" evidence="1">
    <location>
        <begin position="246"/>
        <end position="255"/>
    </location>
</feature>
<organism evidence="2">
    <name type="scientific">Chromera velia CCMP2878</name>
    <dbReference type="NCBI Taxonomy" id="1169474"/>
    <lineage>
        <taxon>Eukaryota</taxon>
        <taxon>Sar</taxon>
        <taxon>Alveolata</taxon>
        <taxon>Colpodellida</taxon>
        <taxon>Chromeraceae</taxon>
        <taxon>Chromera</taxon>
    </lineage>
</organism>
<feature type="compositionally biased region" description="Basic and acidic residues" evidence="1">
    <location>
        <begin position="394"/>
        <end position="420"/>
    </location>
</feature>
<feature type="region of interest" description="Disordered" evidence="1">
    <location>
        <begin position="391"/>
        <end position="602"/>
    </location>
</feature>
<sequence length="670" mass="72005">MTTAGDSSGYPSLEAAVRKCREVSTRETFRSKGPGSDLSILQLASELAFVRKHATEGIDAFNEGLFLFLAKEDPSGNGLANPSVELEMLLFSLQTFNAQMIQMLSTSSLMTGKLLEKVVQNRNGETTLTGTEKERKSPTAPPAKKTSGLFDVEPVKYPPQTVHMHHHHCTHPHPHAHANTPIVGISGTRLTLDLADMGVLPPTATLGVGVEGTSPLSKQNMSSSCPIPEEGVPRSPSPTPPPPPGSQQQQGAAAGVRKSAKFRRDSQIEQTCEFVKPEREPGTEGSEGNLSFESEVSVIGGNKERVHERPSGQWKAPRKATGFIKPKLNLSQSGMTEISAFSINESRTDLGGRMDSAEEGRHVQVADSVPEGSHKKIAADTPFVPLKIGSANDEAAKNAEKNKHPAVEEEESGKSTEGGEWHLVGGIGCRKTIRRGSSVEYGETQEINDELADPNFREPTRAERRSSLVKGRSPTGYVRLSKEDLSDLEQSFADSADLHEDPTGGAPLPSTGPAKEPPVQQETTDPASRPRRSSLAGANPPMPGKGERRGSVTLSAVRPVEIGDPVTEGEGETPTAPVSPVHQGGRKGSVASTDGGNGNDFWDAERAFRRHKKITERKPTGQFDYDEMPLPQLKTLHSEAVDIDDETMQQMLMALIAKKEAAIARGDIPV</sequence>
<feature type="region of interest" description="Disordered" evidence="1">
    <location>
        <begin position="122"/>
        <end position="151"/>
    </location>
</feature>
<evidence type="ECO:0000313" key="2">
    <source>
        <dbReference type="EMBL" id="CEM16607.1"/>
    </source>
</evidence>
<protein>
    <submittedName>
        <fullName evidence="2">Uncharacterized protein</fullName>
    </submittedName>
</protein>
<reference evidence="2" key="1">
    <citation type="submission" date="2014-11" db="EMBL/GenBank/DDBJ databases">
        <authorList>
            <person name="Otto D Thomas"/>
            <person name="Naeem Raeece"/>
        </authorList>
    </citation>
    <scope>NUCLEOTIDE SEQUENCE</scope>
</reference>
<gene>
    <name evidence="2" type="ORF">Cvel_18236</name>
</gene>
<dbReference type="AlphaFoldDB" id="A0A0G4FRC7"/>